<dbReference type="InterPro" id="IPR029209">
    <property type="entry name" value="DML1/Misato_tubulin"/>
</dbReference>
<dbReference type="PROSITE" id="PS00228">
    <property type="entry name" value="TUBULIN_B_AUTOREG"/>
    <property type="match status" value="1"/>
</dbReference>
<evidence type="ECO:0000313" key="7">
    <source>
        <dbReference type="EMBL" id="KDQ16899.1"/>
    </source>
</evidence>
<protein>
    <submittedName>
        <fullName evidence="7">Uncharacterized protein</fullName>
    </submittedName>
</protein>
<dbReference type="STRING" id="930990.A0A067MMZ7"/>
<accession>A0A067MMZ7</accession>
<dbReference type="SUPFAM" id="SSF52490">
    <property type="entry name" value="Tubulin nucleotide-binding domain-like"/>
    <property type="match status" value="1"/>
</dbReference>
<proteinExistence type="inferred from homology"/>
<dbReference type="Gene3D" id="3.40.50.1440">
    <property type="entry name" value="Tubulin/FtsZ, GTPase domain"/>
    <property type="match status" value="1"/>
</dbReference>
<dbReference type="InParanoid" id="A0A067MMZ7"/>
<dbReference type="EMBL" id="KL198025">
    <property type="protein sequence ID" value="KDQ16899.1"/>
    <property type="molecule type" value="Genomic_DNA"/>
</dbReference>
<gene>
    <name evidence="7" type="ORF">BOTBODRAFT_106322</name>
</gene>
<dbReference type="PANTHER" id="PTHR13391">
    <property type="entry name" value="MITOCHONDRIAL DISTRIBUTION REGULATOR MISATO"/>
    <property type="match status" value="1"/>
</dbReference>
<reference evidence="8" key="1">
    <citation type="journal article" date="2014" name="Proc. Natl. Acad. Sci. U.S.A.">
        <title>Extensive sampling of basidiomycete genomes demonstrates inadequacy of the white-rot/brown-rot paradigm for wood decay fungi.</title>
        <authorList>
            <person name="Riley R."/>
            <person name="Salamov A.A."/>
            <person name="Brown D.W."/>
            <person name="Nagy L.G."/>
            <person name="Floudas D."/>
            <person name="Held B.W."/>
            <person name="Levasseur A."/>
            <person name="Lombard V."/>
            <person name="Morin E."/>
            <person name="Otillar R."/>
            <person name="Lindquist E.A."/>
            <person name="Sun H."/>
            <person name="LaButti K.M."/>
            <person name="Schmutz J."/>
            <person name="Jabbour D."/>
            <person name="Luo H."/>
            <person name="Baker S.E."/>
            <person name="Pisabarro A.G."/>
            <person name="Walton J.D."/>
            <person name="Blanchette R.A."/>
            <person name="Henrissat B."/>
            <person name="Martin F."/>
            <person name="Cullen D."/>
            <person name="Hibbett D.S."/>
            <person name="Grigoriev I.V."/>
        </authorList>
    </citation>
    <scope>NUCLEOTIDE SEQUENCE [LARGE SCALE GENOMIC DNA]</scope>
    <source>
        <strain evidence="8">FD-172 SS1</strain>
    </source>
</reference>
<evidence type="ECO:0000313" key="8">
    <source>
        <dbReference type="Proteomes" id="UP000027195"/>
    </source>
</evidence>
<dbReference type="Proteomes" id="UP000027195">
    <property type="component" value="Unassembled WGS sequence"/>
</dbReference>
<comment type="function">
    <text evidence="1">Involved in the partitioning of the mitochondrial organelle and mitochondrial DNA (mtDNA) inheritance.</text>
</comment>
<dbReference type="Pfam" id="PF14881">
    <property type="entry name" value="Tubulin_3"/>
    <property type="match status" value="1"/>
</dbReference>
<dbReference type="InterPro" id="IPR013838">
    <property type="entry name" value="Beta-tubulin_BS"/>
</dbReference>
<dbReference type="HOGENOM" id="CLU_063599_0_0_1"/>
<dbReference type="GO" id="GO:0007005">
    <property type="term" value="P:mitochondrion organization"/>
    <property type="evidence" value="ECO:0007669"/>
    <property type="project" value="InterPro"/>
</dbReference>
<evidence type="ECO:0000256" key="3">
    <source>
        <dbReference type="ARBA" id="ARBA00008507"/>
    </source>
</evidence>
<comment type="subcellular location">
    <subcellularLocation>
        <location evidence="2">Mitochondrion</location>
    </subcellularLocation>
</comment>
<evidence type="ECO:0000256" key="4">
    <source>
        <dbReference type="ARBA" id="ARBA00023128"/>
    </source>
</evidence>
<dbReference type="Pfam" id="PF10644">
    <property type="entry name" value="Misat_Tub_SegII"/>
    <property type="match status" value="1"/>
</dbReference>
<comment type="similarity">
    <text evidence="3">Belongs to the misato family.</text>
</comment>
<name>A0A067MMZ7_BOTB1</name>
<evidence type="ECO:0000256" key="1">
    <source>
        <dbReference type="ARBA" id="ARBA00003757"/>
    </source>
</evidence>
<dbReference type="InterPro" id="IPR036525">
    <property type="entry name" value="Tubulin/FtsZ_GTPase_sf"/>
</dbReference>
<evidence type="ECO:0000259" key="5">
    <source>
        <dbReference type="Pfam" id="PF10644"/>
    </source>
</evidence>
<keyword evidence="8" id="KW-1185">Reference proteome</keyword>
<keyword evidence="4" id="KW-0496">Mitochondrion</keyword>
<dbReference type="OrthoDB" id="271881at2759"/>
<dbReference type="PANTHER" id="PTHR13391:SF0">
    <property type="entry name" value="PROTEIN MISATO HOMOLOG 1"/>
    <property type="match status" value="1"/>
</dbReference>
<sequence length="254" mass="28420">MREIVYINAGNLSNHIGTHFFNTQQAYLEQAETNPQEESPIDSNVSFRDGISNVRGIPTYCPRLLTFDYKQNFGALSKHNELYPASQDDSEDPLLEAGLIASHRAPLIPPSPYQVALAESRDFEITLKPRSVRYWSDYNRVFHLPRSLHPVPPPFNHQDLGSDEIVQNWSDGREAFSHLDAGTEICDEALRRFVEECDLLQGFQSMFDSLSFGSFTLAMIEAMGDEYPKSASLAFVNFGDTSSFVPSSLASVGS</sequence>
<evidence type="ECO:0000259" key="6">
    <source>
        <dbReference type="Pfam" id="PF14881"/>
    </source>
</evidence>
<dbReference type="AlphaFoldDB" id="A0A067MMZ7"/>
<feature type="domain" description="DML1/Misato tubulin" evidence="6">
    <location>
        <begin position="126"/>
        <end position="232"/>
    </location>
</feature>
<organism evidence="7 8">
    <name type="scientific">Botryobasidium botryosum (strain FD-172 SS1)</name>
    <dbReference type="NCBI Taxonomy" id="930990"/>
    <lineage>
        <taxon>Eukaryota</taxon>
        <taxon>Fungi</taxon>
        <taxon>Dikarya</taxon>
        <taxon>Basidiomycota</taxon>
        <taxon>Agaricomycotina</taxon>
        <taxon>Agaricomycetes</taxon>
        <taxon>Cantharellales</taxon>
        <taxon>Botryobasidiaceae</taxon>
        <taxon>Botryobasidium</taxon>
    </lineage>
</organism>
<dbReference type="GO" id="GO:0005739">
    <property type="term" value="C:mitochondrion"/>
    <property type="evidence" value="ECO:0007669"/>
    <property type="project" value="UniProtKB-SubCell"/>
</dbReference>
<dbReference type="InterPro" id="IPR049942">
    <property type="entry name" value="DML1/Misato"/>
</dbReference>
<feature type="domain" description="Misato Segment II tubulin-like" evidence="5">
    <location>
        <begin position="2"/>
        <end position="118"/>
    </location>
</feature>
<dbReference type="InterPro" id="IPR019605">
    <property type="entry name" value="Misato_II_tubulin-like"/>
</dbReference>
<evidence type="ECO:0000256" key="2">
    <source>
        <dbReference type="ARBA" id="ARBA00004173"/>
    </source>
</evidence>